<organism evidence="1 2">
    <name type="scientific">Schizothecium vesticola</name>
    <dbReference type="NCBI Taxonomy" id="314040"/>
    <lineage>
        <taxon>Eukaryota</taxon>
        <taxon>Fungi</taxon>
        <taxon>Dikarya</taxon>
        <taxon>Ascomycota</taxon>
        <taxon>Pezizomycotina</taxon>
        <taxon>Sordariomycetes</taxon>
        <taxon>Sordariomycetidae</taxon>
        <taxon>Sordariales</taxon>
        <taxon>Schizotheciaceae</taxon>
        <taxon>Schizothecium</taxon>
    </lineage>
</organism>
<name>A0AA40F717_9PEZI</name>
<accession>A0AA40F717</accession>
<comment type="caution">
    <text evidence="1">The sequence shown here is derived from an EMBL/GenBank/DDBJ whole genome shotgun (WGS) entry which is preliminary data.</text>
</comment>
<reference evidence="1" key="1">
    <citation type="submission" date="2023-06" db="EMBL/GenBank/DDBJ databases">
        <title>Genome-scale phylogeny and comparative genomics of the fungal order Sordariales.</title>
        <authorList>
            <consortium name="Lawrence Berkeley National Laboratory"/>
            <person name="Hensen N."/>
            <person name="Bonometti L."/>
            <person name="Westerberg I."/>
            <person name="Brannstrom I.O."/>
            <person name="Guillou S."/>
            <person name="Cros-Aarteil S."/>
            <person name="Calhoun S."/>
            <person name="Haridas S."/>
            <person name="Kuo A."/>
            <person name="Mondo S."/>
            <person name="Pangilinan J."/>
            <person name="Riley R."/>
            <person name="LaButti K."/>
            <person name="Andreopoulos B."/>
            <person name="Lipzen A."/>
            <person name="Chen C."/>
            <person name="Yanf M."/>
            <person name="Daum C."/>
            <person name="Ng V."/>
            <person name="Clum A."/>
            <person name="Steindorff A."/>
            <person name="Ohm R."/>
            <person name="Martin F."/>
            <person name="Silar P."/>
            <person name="Natvig D."/>
            <person name="Lalanne C."/>
            <person name="Gautier V."/>
            <person name="Ament-velasquez S.L."/>
            <person name="Kruys A."/>
            <person name="Hutchinson M.I."/>
            <person name="Powell A.J."/>
            <person name="Barry K."/>
            <person name="Miller A.N."/>
            <person name="Grigoriev I.V."/>
            <person name="Debuchy R."/>
            <person name="Gladieux P."/>
            <person name="Thoren M.H."/>
            <person name="Johannesson H."/>
        </authorList>
    </citation>
    <scope>NUCLEOTIDE SEQUENCE</scope>
    <source>
        <strain evidence="1">SMH3187-1</strain>
    </source>
</reference>
<proteinExistence type="predicted"/>
<dbReference type="AlphaFoldDB" id="A0AA40F717"/>
<feature type="non-terminal residue" evidence="1">
    <location>
        <position position="73"/>
    </location>
</feature>
<evidence type="ECO:0000313" key="2">
    <source>
        <dbReference type="Proteomes" id="UP001172155"/>
    </source>
</evidence>
<keyword evidence="2" id="KW-1185">Reference proteome</keyword>
<evidence type="ECO:0000313" key="1">
    <source>
        <dbReference type="EMBL" id="KAK0752360.1"/>
    </source>
</evidence>
<sequence>MSEPMSTMDLLAWRACALMASHVEGVINSVRGPVEDGRVDAEQETEGLESNGSLVTARIEKCTRYFVQVCLRK</sequence>
<dbReference type="EMBL" id="JAUKUD010000002">
    <property type="protein sequence ID" value="KAK0752360.1"/>
    <property type="molecule type" value="Genomic_DNA"/>
</dbReference>
<dbReference type="Proteomes" id="UP001172155">
    <property type="component" value="Unassembled WGS sequence"/>
</dbReference>
<protein>
    <submittedName>
        <fullName evidence="1">Uncharacterized protein</fullName>
    </submittedName>
</protein>
<gene>
    <name evidence="1" type="ORF">B0T18DRAFT_363459</name>
</gene>